<dbReference type="InterPro" id="IPR003439">
    <property type="entry name" value="ABC_transporter-like_ATP-bd"/>
</dbReference>
<dbReference type="InterPro" id="IPR027417">
    <property type="entry name" value="P-loop_NTPase"/>
</dbReference>
<organism evidence="5 6">
    <name type="scientific">Oceanobacillus profundus</name>
    <dbReference type="NCBI Taxonomy" id="372463"/>
    <lineage>
        <taxon>Bacteria</taxon>
        <taxon>Bacillati</taxon>
        <taxon>Bacillota</taxon>
        <taxon>Bacilli</taxon>
        <taxon>Bacillales</taxon>
        <taxon>Bacillaceae</taxon>
        <taxon>Oceanobacillus</taxon>
    </lineage>
</organism>
<evidence type="ECO:0000256" key="3">
    <source>
        <dbReference type="ARBA" id="ARBA00022840"/>
    </source>
</evidence>
<evidence type="ECO:0000256" key="2">
    <source>
        <dbReference type="ARBA" id="ARBA00022741"/>
    </source>
</evidence>
<dbReference type="FunFam" id="3.40.50.300:FF:000011">
    <property type="entry name" value="Putative ABC transporter ATP-binding component"/>
    <property type="match status" value="1"/>
</dbReference>
<feature type="domain" description="ABC transporter" evidence="4">
    <location>
        <begin position="2"/>
        <end position="252"/>
    </location>
</feature>
<dbReference type="OrthoDB" id="9760950at2"/>
<dbReference type="GO" id="GO:0005524">
    <property type="term" value="F:ATP binding"/>
    <property type="evidence" value="ECO:0007669"/>
    <property type="project" value="UniProtKB-KW"/>
</dbReference>
<evidence type="ECO:0000313" key="5">
    <source>
        <dbReference type="EMBL" id="RHW35383.1"/>
    </source>
</evidence>
<sequence>MITVTNVSLRYGDKKLFEDVNLKFTPGNCYGVIGANGAGKSTFLKVLSGEVEAQSGNVSMSPGERLAVLKQDHFAYEENEVIDTVLMGHEKLYKVKQEKDAIYMKADFSEEDGMRAAELEGEFAEMNGWEAESDAAVLLKGLGIEESLHTMKMAELTADQKVKVLLAQALFGSPDILLLDEPTNGLDIQAIQWLEEFLINFENTVIVVSHDRHFLNKVCTHIADVDYGKIQIYIGNYDFWYESSQLATQMAQDANKKKEEKIKELQAFIARFSANASKSKQATSRKKMLDNITLDDIRPSSRKYPYIAFTPEREIGNDLLRVEGLSKTIEGVKILDNVSFTMNKDDKVALVGKNDIAKTTLLKILAGEMEPDEGTYHWGVTTSQSYFPKDNAKFFENGNLTLVDWLRQYSPEDETETFLRGFLGRMLFSGEEALKKANVLSGGEKVRCMLSKMMLSHANVLMLDEPTNHLDLESIQSLNNGLIKFKGSILFTSHDHQFINSIANRLIEITPKGIIDKEMSYDEYVQDRKLQKQIAEMYA</sequence>
<dbReference type="InterPro" id="IPR032781">
    <property type="entry name" value="ABC_tran_Xtn"/>
</dbReference>
<gene>
    <name evidence="5" type="ORF">D1B32_01825</name>
</gene>
<accession>A0A417YP98</accession>
<evidence type="ECO:0000256" key="1">
    <source>
        <dbReference type="ARBA" id="ARBA00022737"/>
    </source>
</evidence>
<dbReference type="EMBL" id="QWEH01000001">
    <property type="protein sequence ID" value="RHW35383.1"/>
    <property type="molecule type" value="Genomic_DNA"/>
</dbReference>
<feature type="domain" description="ABC transporter" evidence="4">
    <location>
        <begin position="320"/>
        <end position="537"/>
    </location>
</feature>
<dbReference type="GO" id="GO:0016887">
    <property type="term" value="F:ATP hydrolysis activity"/>
    <property type="evidence" value="ECO:0007669"/>
    <property type="project" value="InterPro"/>
</dbReference>
<dbReference type="SMART" id="SM00382">
    <property type="entry name" value="AAA"/>
    <property type="match status" value="2"/>
</dbReference>
<dbReference type="InterPro" id="IPR003593">
    <property type="entry name" value="AAA+_ATPase"/>
</dbReference>
<dbReference type="Proteomes" id="UP000285456">
    <property type="component" value="Unassembled WGS sequence"/>
</dbReference>
<dbReference type="FunFam" id="3.40.50.300:FF:000070">
    <property type="entry name" value="Putative ABC transporter ATP-binding component"/>
    <property type="match status" value="1"/>
</dbReference>
<keyword evidence="6" id="KW-1185">Reference proteome</keyword>
<name>A0A417YP98_9BACI</name>
<keyword evidence="2" id="KW-0547">Nucleotide-binding</keyword>
<dbReference type="SUPFAM" id="SSF52540">
    <property type="entry name" value="P-loop containing nucleoside triphosphate hydrolases"/>
    <property type="match status" value="2"/>
</dbReference>
<dbReference type="RefSeq" id="WP_095307721.1">
    <property type="nucleotide sequence ID" value="NZ_JAMAWL010000007.1"/>
</dbReference>
<dbReference type="CDD" id="cd03221">
    <property type="entry name" value="ABCF_EF-3"/>
    <property type="match status" value="2"/>
</dbReference>
<comment type="caution">
    <text evidence="5">The sequence shown here is derived from an EMBL/GenBank/DDBJ whole genome shotgun (WGS) entry which is preliminary data.</text>
</comment>
<reference evidence="5 6" key="1">
    <citation type="journal article" date="2007" name="Int. J. Syst. Evol. Microbiol.">
        <title>Oceanobacillus profundus sp. nov., isolated from a deep-sea sediment core.</title>
        <authorList>
            <person name="Kim Y.G."/>
            <person name="Choi D.H."/>
            <person name="Hyun S."/>
            <person name="Cho B.C."/>
        </authorList>
    </citation>
    <scope>NUCLEOTIDE SEQUENCE [LARGE SCALE GENOMIC DNA]</scope>
    <source>
        <strain evidence="5 6">DSM 18246</strain>
    </source>
</reference>
<dbReference type="Gene3D" id="3.40.50.300">
    <property type="entry name" value="P-loop containing nucleotide triphosphate hydrolases"/>
    <property type="match status" value="2"/>
</dbReference>
<dbReference type="PANTHER" id="PTHR42855">
    <property type="entry name" value="ABC TRANSPORTER ATP-BINDING SUBUNIT"/>
    <property type="match status" value="1"/>
</dbReference>
<protein>
    <submittedName>
        <fullName evidence="5">ATP-binding cassette domain-containing protein</fullName>
    </submittedName>
</protein>
<evidence type="ECO:0000313" key="6">
    <source>
        <dbReference type="Proteomes" id="UP000285456"/>
    </source>
</evidence>
<dbReference type="PROSITE" id="PS50893">
    <property type="entry name" value="ABC_TRANSPORTER_2"/>
    <property type="match status" value="2"/>
</dbReference>
<keyword evidence="3 5" id="KW-0067">ATP-binding</keyword>
<dbReference type="InterPro" id="IPR051309">
    <property type="entry name" value="ABCF_ATPase"/>
</dbReference>
<dbReference type="Pfam" id="PF00005">
    <property type="entry name" value="ABC_tran"/>
    <property type="match status" value="2"/>
</dbReference>
<dbReference type="PANTHER" id="PTHR42855:SF2">
    <property type="entry name" value="DRUG RESISTANCE ABC TRANSPORTER,ATP-BINDING PROTEIN"/>
    <property type="match status" value="1"/>
</dbReference>
<dbReference type="Pfam" id="PF12848">
    <property type="entry name" value="ABC_tran_Xtn"/>
    <property type="match status" value="1"/>
</dbReference>
<dbReference type="AlphaFoldDB" id="A0A417YP98"/>
<evidence type="ECO:0000259" key="4">
    <source>
        <dbReference type="PROSITE" id="PS50893"/>
    </source>
</evidence>
<proteinExistence type="predicted"/>
<keyword evidence="1" id="KW-0677">Repeat</keyword>